<organism evidence="2 3">
    <name type="scientific">Coemansia thaxteri</name>
    <dbReference type="NCBI Taxonomy" id="2663907"/>
    <lineage>
        <taxon>Eukaryota</taxon>
        <taxon>Fungi</taxon>
        <taxon>Fungi incertae sedis</taxon>
        <taxon>Zoopagomycota</taxon>
        <taxon>Kickxellomycotina</taxon>
        <taxon>Kickxellomycetes</taxon>
        <taxon>Kickxellales</taxon>
        <taxon>Kickxellaceae</taxon>
        <taxon>Coemansia</taxon>
    </lineage>
</organism>
<name>A0A9W8BDU5_9FUNG</name>
<proteinExistence type="predicted"/>
<comment type="caution">
    <text evidence="2">The sequence shown here is derived from an EMBL/GenBank/DDBJ whole genome shotgun (WGS) entry which is preliminary data.</text>
</comment>
<dbReference type="PANTHER" id="PTHR21354">
    <property type="entry name" value="ZINC FINGER PROTEIN 511"/>
    <property type="match status" value="1"/>
</dbReference>
<dbReference type="AlphaFoldDB" id="A0A9W8BDU5"/>
<accession>A0A9W8BDU5</accession>
<protein>
    <recommendedName>
        <fullName evidence="1">C2H2-type domain-containing protein</fullName>
    </recommendedName>
</protein>
<dbReference type="SMART" id="SM00355">
    <property type="entry name" value="ZnF_C2H2"/>
    <property type="match status" value="3"/>
</dbReference>
<sequence length="218" mass="24303">MLLLYRPAKRRLAPDDAFFALGNAEAALHRIDTQLQLDPASIAVATPTPVHRHIICHDAPCLGSVVCPDTLAFERHYDQVHRNLCSVCNAILPTAHWLDLHVQERHDAFFSARVARGDKAFRCFLPTCARLFSRPQKRRLHMIDKHAFPRCFNWALIRDGLLPIDGHRRRRPAAPLASAPDSSAVATDLDSLPTAFSASLRVSAPKSISFGRRGAAHR</sequence>
<evidence type="ECO:0000313" key="3">
    <source>
        <dbReference type="Proteomes" id="UP001150907"/>
    </source>
</evidence>
<dbReference type="PANTHER" id="PTHR21354:SF0">
    <property type="entry name" value="ZINC FINGER PROTEIN 511"/>
    <property type="match status" value="1"/>
</dbReference>
<evidence type="ECO:0000313" key="2">
    <source>
        <dbReference type="EMBL" id="KAJ2002035.1"/>
    </source>
</evidence>
<dbReference type="InterPro" id="IPR039258">
    <property type="entry name" value="ZNF511"/>
</dbReference>
<dbReference type="PROSITE" id="PS00028">
    <property type="entry name" value="ZINC_FINGER_C2H2_1"/>
    <property type="match status" value="1"/>
</dbReference>
<keyword evidence="3" id="KW-1185">Reference proteome</keyword>
<dbReference type="OrthoDB" id="18440at2759"/>
<evidence type="ECO:0000259" key="1">
    <source>
        <dbReference type="PROSITE" id="PS00028"/>
    </source>
</evidence>
<gene>
    <name evidence="2" type="ORF">H4R26_003812</name>
</gene>
<dbReference type="EMBL" id="JANBQF010000340">
    <property type="protein sequence ID" value="KAJ2002035.1"/>
    <property type="molecule type" value="Genomic_DNA"/>
</dbReference>
<dbReference type="InterPro" id="IPR013087">
    <property type="entry name" value="Znf_C2H2_type"/>
</dbReference>
<reference evidence="2" key="1">
    <citation type="submission" date="2022-07" db="EMBL/GenBank/DDBJ databases">
        <title>Phylogenomic reconstructions and comparative analyses of Kickxellomycotina fungi.</title>
        <authorList>
            <person name="Reynolds N.K."/>
            <person name="Stajich J.E."/>
            <person name="Barry K."/>
            <person name="Grigoriev I.V."/>
            <person name="Crous P."/>
            <person name="Smith M.E."/>
        </authorList>
    </citation>
    <scope>NUCLEOTIDE SEQUENCE</scope>
    <source>
        <strain evidence="2">IMI 214461</strain>
    </source>
</reference>
<dbReference type="Proteomes" id="UP001150907">
    <property type="component" value="Unassembled WGS sequence"/>
</dbReference>
<feature type="domain" description="C2H2-type" evidence="1">
    <location>
        <begin position="123"/>
        <end position="146"/>
    </location>
</feature>